<dbReference type="PANTHER" id="PTHR47466">
    <property type="match status" value="1"/>
</dbReference>
<keyword evidence="6" id="KW-0862">Zinc</keyword>
<keyword evidence="5" id="KW-0378">Hydrolase</keyword>
<dbReference type="PANTHER" id="PTHR47466:SF1">
    <property type="entry name" value="METALLOPROTEASE MEP1 (AFU_ORTHOLOGUE AFUA_1G07730)-RELATED"/>
    <property type="match status" value="1"/>
</dbReference>
<dbReference type="RefSeq" id="WP_121254058.1">
    <property type="nucleotide sequence ID" value="NZ_RBIL01000002.1"/>
</dbReference>
<dbReference type="OrthoDB" id="6278496at2"/>
<sequence length="277" mass="30029">MSRTCATMVVHELLAETVPGYREARLEAEALTQRYVAEAAARTEPVKLQTVVHVVYRTDAENVSDEQIQSQLDVLNRDFRARNEDRAQVPPVWTSLVADALVEFELAEVTRTHTDQRSFGADDSVKALVPAQPGRLNVWVCTLGGGLLGYAQFPGGPAETDGVVILNRAFGTTGTAQAPFDGGRTAVHEVGHWLGLRHIWGDMNDCTGDDFVADTPPAQQANTGTPEFPHVTCGNGPNGDMFMNYMDYVDDAAMFMFTKGQAARMDATLAGPRSALA</sequence>
<evidence type="ECO:0000256" key="1">
    <source>
        <dbReference type="ARBA" id="ARBA00008721"/>
    </source>
</evidence>
<keyword evidence="2" id="KW-0645">Protease</keyword>
<organism evidence="10 11">
    <name type="scientific">Solirubrobacter pauli</name>
    <dbReference type="NCBI Taxonomy" id="166793"/>
    <lineage>
        <taxon>Bacteria</taxon>
        <taxon>Bacillati</taxon>
        <taxon>Actinomycetota</taxon>
        <taxon>Thermoleophilia</taxon>
        <taxon>Solirubrobacterales</taxon>
        <taxon>Solirubrobacteraceae</taxon>
        <taxon>Solirubrobacter</taxon>
    </lineage>
</organism>
<dbReference type="SUPFAM" id="SSF55486">
    <property type="entry name" value="Metalloproteases ('zincins'), catalytic domain"/>
    <property type="match status" value="1"/>
</dbReference>
<keyword evidence="8" id="KW-1015">Disulfide bond</keyword>
<evidence type="ECO:0000256" key="2">
    <source>
        <dbReference type="ARBA" id="ARBA00022670"/>
    </source>
</evidence>
<keyword evidence="11" id="KW-1185">Reference proteome</keyword>
<dbReference type="CDD" id="cd04275">
    <property type="entry name" value="ZnMc_pappalysin_like"/>
    <property type="match status" value="1"/>
</dbReference>
<evidence type="ECO:0000313" key="10">
    <source>
        <dbReference type="EMBL" id="RKQ86379.1"/>
    </source>
</evidence>
<evidence type="ECO:0000256" key="6">
    <source>
        <dbReference type="ARBA" id="ARBA00022833"/>
    </source>
</evidence>
<protein>
    <submittedName>
        <fullName evidence="10">Pregnancy-associated plasma protein-A</fullName>
    </submittedName>
</protein>
<dbReference type="EMBL" id="RBIL01000002">
    <property type="protein sequence ID" value="RKQ86379.1"/>
    <property type="molecule type" value="Genomic_DNA"/>
</dbReference>
<comment type="caution">
    <text evidence="10">The sequence shown here is derived from an EMBL/GenBank/DDBJ whole genome shotgun (WGS) entry which is preliminary data.</text>
</comment>
<keyword evidence="4" id="KW-0732">Signal</keyword>
<dbReference type="Gene3D" id="3.40.390.10">
    <property type="entry name" value="Collagenase (Catalytic Domain)"/>
    <property type="match status" value="1"/>
</dbReference>
<feature type="domain" description="Peptidase M43 pregnancy-associated plasma-A" evidence="9">
    <location>
        <begin position="149"/>
        <end position="269"/>
    </location>
</feature>
<evidence type="ECO:0000256" key="8">
    <source>
        <dbReference type="ARBA" id="ARBA00023157"/>
    </source>
</evidence>
<evidence type="ECO:0000256" key="4">
    <source>
        <dbReference type="ARBA" id="ARBA00022729"/>
    </source>
</evidence>
<dbReference type="GO" id="GO:0006508">
    <property type="term" value="P:proteolysis"/>
    <property type="evidence" value="ECO:0007669"/>
    <property type="project" value="UniProtKB-KW"/>
</dbReference>
<evidence type="ECO:0000313" key="11">
    <source>
        <dbReference type="Proteomes" id="UP000278962"/>
    </source>
</evidence>
<keyword evidence="3" id="KW-0479">Metal-binding</keyword>
<dbReference type="AlphaFoldDB" id="A0A660L0E6"/>
<evidence type="ECO:0000256" key="3">
    <source>
        <dbReference type="ARBA" id="ARBA00022723"/>
    </source>
</evidence>
<evidence type="ECO:0000256" key="7">
    <source>
        <dbReference type="ARBA" id="ARBA00023049"/>
    </source>
</evidence>
<dbReference type="Proteomes" id="UP000278962">
    <property type="component" value="Unassembled WGS sequence"/>
</dbReference>
<accession>A0A660L0E6</accession>
<dbReference type="InterPro" id="IPR024079">
    <property type="entry name" value="MetalloPept_cat_dom_sf"/>
</dbReference>
<dbReference type="Pfam" id="PF05572">
    <property type="entry name" value="Peptidase_M43"/>
    <property type="match status" value="1"/>
</dbReference>
<keyword evidence="7" id="KW-0482">Metalloprotease</keyword>
<dbReference type="GO" id="GO:0046872">
    <property type="term" value="F:metal ion binding"/>
    <property type="evidence" value="ECO:0007669"/>
    <property type="project" value="UniProtKB-KW"/>
</dbReference>
<evidence type="ECO:0000259" key="9">
    <source>
        <dbReference type="Pfam" id="PF05572"/>
    </source>
</evidence>
<evidence type="ECO:0000256" key="5">
    <source>
        <dbReference type="ARBA" id="ARBA00022801"/>
    </source>
</evidence>
<gene>
    <name evidence="10" type="ORF">C8N24_4390</name>
</gene>
<proteinExistence type="inferred from homology"/>
<name>A0A660L0E6_9ACTN</name>
<dbReference type="GO" id="GO:0008237">
    <property type="term" value="F:metallopeptidase activity"/>
    <property type="evidence" value="ECO:0007669"/>
    <property type="project" value="UniProtKB-KW"/>
</dbReference>
<reference evidence="10 11" key="1">
    <citation type="submission" date="2018-10" db="EMBL/GenBank/DDBJ databases">
        <title>Genomic Encyclopedia of Archaeal and Bacterial Type Strains, Phase II (KMG-II): from individual species to whole genera.</title>
        <authorList>
            <person name="Goeker M."/>
        </authorList>
    </citation>
    <scope>NUCLEOTIDE SEQUENCE [LARGE SCALE GENOMIC DNA]</scope>
    <source>
        <strain evidence="10 11">DSM 14954</strain>
    </source>
</reference>
<comment type="similarity">
    <text evidence="1">Belongs to the peptidase M43B family.</text>
</comment>
<dbReference type="InterPro" id="IPR008754">
    <property type="entry name" value="Peptidase_M43"/>
</dbReference>